<reference evidence="2 3" key="1">
    <citation type="journal article" date="2011" name="PLoS Pathog.">
        <title>Endophytic Life Strategies Decoded by Genome and Transcriptome Analyses of the Mutualistic Root Symbiont Piriformospora indica.</title>
        <authorList>
            <person name="Zuccaro A."/>
            <person name="Lahrmann U."/>
            <person name="Guldener U."/>
            <person name="Langen G."/>
            <person name="Pfiffi S."/>
            <person name="Biedenkopf D."/>
            <person name="Wong P."/>
            <person name="Samans B."/>
            <person name="Grimm C."/>
            <person name="Basiewicz M."/>
            <person name="Murat C."/>
            <person name="Martin F."/>
            <person name="Kogel K.H."/>
        </authorList>
    </citation>
    <scope>NUCLEOTIDE SEQUENCE [LARGE SCALE GENOMIC DNA]</scope>
    <source>
        <strain evidence="2 3">DSM 11827</strain>
    </source>
</reference>
<evidence type="ECO:0000256" key="1">
    <source>
        <dbReference type="SAM" id="MobiDB-lite"/>
    </source>
</evidence>
<accession>G4TC11</accession>
<dbReference type="Gene3D" id="6.10.250.3180">
    <property type="match status" value="1"/>
</dbReference>
<dbReference type="Proteomes" id="UP000007148">
    <property type="component" value="Unassembled WGS sequence"/>
</dbReference>
<sequence>MTEEESRIPPLTYYCYQSVYAHIDRLSSLGRLPYKLIKPVLFAVDADTLKHLEQGYDDWQRNEYLDPTDGPEAVSLYASASRSVPVSWRDEYFALTTERQNAVSRASDRVSRFRVAQETDQRKAKLVHDLPPTRRRGNNPLHSIINPAFRKVVADTRKMSIAAPNQQAVHKPYPMPNFRPPSTMPIRTEPTHQSRSKGSPHPRSSQSTLFIPKSRP</sequence>
<protein>
    <submittedName>
        <fullName evidence="2">Uncharacterized protein</fullName>
    </submittedName>
</protein>
<dbReference type="AlphaFoldDB" id="G4TC11"/>
<organism evidence="2 3">
    <name type="scientific">Serendipita indica (strain DSM 11827)</name>
    <name type="common">Root endophyte fungus</name>
    <name type="synonym">Piriformospora indica</name>
    <dbReference type="NCBI Taxonomy" id="1109443"/>
    <lineage>
        <taxon>Eukaryota</taxon>
        <taxon>Fungi</taxon>
        <taxon>Dikarya</taxon>
        <taxon>Basidiomycota</taxon>
        <taxon>Agaricomycotina</taxon>
        <taxon>Agaricomycetes</taxon>
        <taxon>Sebacinales</taxon>
        <taxon>Serendipitaceae</taxon>
        <taxon>Serendipita</taxon>
    </lineage>
</organism>
<dbReference type="STRING" id="1109443.G4TC11"/>
<name>G4TC11_SERID</name>
<evidence type="ECO:0000313" key="2">
    <source>
        <dbReference type="EMBL" id="CCA68844.1"/>
    </source>
</evidence>
<feature type="region of interest" description="Disordered" evidence="1">
    <location>
        <begin position="162"/>
        <end position="216"/>
    </location>
</feature>
<dbReference type="InParanoid" id="G4TC11"/>
<feature type="compositionally biased region" description="Pro residues" evidence="1">
    <location>
        <begin position="173"/>
        <end position="183"/>
    </location>
</feature>
<gene>
    <name evidence="2" type="ORF">PIIN_02705</name>
</gene>
<proteinExistence type="predicted"/>
<evidence type="ECO:0000313" key="3">
    <source>
        <dbReference type="Proteomes" id="UP000007148"/>
    </source>
</evidence>
<dbReference type="EMBL" id="CAFZ01000041">
    <property type="protein sequence ID" value="CCA68844.1"/>
    <property type="molecule type" value="Genomic_DNA"/>
</dbReference>
<comment type="caution">
    <text evidence="2">The sequence shown here is derived from an EMBL/GenBank/DDBJ whole genome shotgun (WGS) entry which is preliminary data.</text>
</comment>
<keyword evidence="3" id="KW-1185">Reference proteome</keyword>
<dbReference type="HOGENOM" id="CLU_1156985_0_0_1"/>
<dbReference type="OrthoDB" id="21513at2759"/>